<organism evidence="2">
    <name type="scientific">Kitasatospora camelliae</name>
    <dbReference type="NCBI Taxonomy" id="3156397"/>
    <lineage>
        <taxon>Bacteria</taxon>
        <taxon>Bacillati</taxon>
        <taxon>Actinomycetota</taxon>
        <taxon>Actinomycetes</taxon>
        <taxon>Kitasatosporales</taxon>
        <taxon>Streptomycetaceae</taxon>
        <taxon>Kitasatospora</taxon>
    </lineage>
</organism>
<dbReference type="InterPro" id="IPR011042">
    <property type="entry name" value="6-blade_b-propeller_TolB-like"/>
</dbReference>
<accession>A0AAU8JT30</accession>
<gene>
    <name evidence="2" type="ORF">ABWK59_09225</name>
</gene>
<keyword evidence="1" id="KW-0732">Signal</keyword>
<feature type="signal peptide" evidence="1">
    <location>
        <begin position="1"/>
        <end position="26"/>
    </location>
</feature>
<evidence type="ECO:0000256" key="1">
    <source>
        <dbReference type="SAM" id="SignalP"/>
    </source>
</evidence>
<evidence type="ECO:0000313" key="2">
    <source>
        <dbReference type="EMBL" id="XCM79095.1"/>
    </source>
</evidence>
<sequence>MRNHSVRAGLLAVAVGVLLAAGAAPAGAVGSSHRYPAVVAGRGDTVHPEGATWDAVHQRFLVGSMRHGTVSVVRPDGSTRTLVDDPQVLVSVIGLHVDPVRHRVLVANGDTGAGLRTRPSGPQRVAGVGAYDLETGRRLFYTDLAAVAGDGGRHLANDLAFGPDGTAYVTDSFAPVIYRVGPDGSGSVLVRDARLAAPEGAFGLNGIVREGGVLVVAKYDDGTLWRVPLAAPSRFARIPVAGAGEGRLVGLDGLQWRPGGGALLGLTNRLGGAGADARVELRSADGWRTARLTAVRPAVDIAPTVLTDGPGGSVYQLSGRLDLLFAGTPVDTFTLRRI</sequence>
<name>A0AAU8JT30_9ACTN</name>
<protein>
    <recommendedName>
        <fullName evidence="3">Sugar lactone lactonase YvrE</fullName>
    </recommendedName>
</protein>
<dbReference type="KEGG" id="kcm:ABWK59_09225"/>
<proteinExistence type="predicted"/>
<dbReference type="PANTHER" id="PTHR31460">
    <property type="match status" value="1"/>
</dbReference>
<dbReference type="AlphaFoldDB" id="A0AAU8JT30"/>
<dbReference type="Gene3D" id="2.120.10.30">
    <property type="entry name" value="TolB, C-terminal domain"/>
    <property type="match status" value="1"/>
</dbReference>
<dbReference type="InterPro" id="IPR053224">
    <property type="entry name" value="Sensory_adhesion_molecule"/>
</dbReference>
<feature type="chain" id="PRO_5043392282" description="Sugar lactone lactonase YvrE" evidence="1">
    <location>
        <begin position="27"/>
        <end position="338"/>
    </location>
</feature>
<dbReference type="RefSeq" id="WP_354639485.1">
    <property type="nucleotide sequence ID" value="NZ_CP159872.1"/>
</dbReference>
<dbReference type="EMBL" id="CP159872">
    <property type="protein sequence ID" value="XCM79095.1"/>
    <property type="molecule type" value="Genomic_DNA"/>
</dbReference>
<dbReference type="PANTHER" id="PTHR31460:SF3">
    <property type="entry name" value="MESOCENTIN"/>
    <property type="match status" value="1"/>
</dbReference>
<dbReference type="SUPFAM" id="SSF63829">
    <property type="entry name" value="Calcium-dependent phosphotriesterase"/>
    <property type="match status" value="1"/>
</dbReference>
<evidence type="ECO:0008006" key="3">
    <source>
        <dbReference type="Google" id="ProtNLM"/>
    </source>
</evidence>
<reference evidence="2" key="1">
    <citation type="submission" date="2024-06" db="EMBL/GenBank/DDBJ databases">
        <title>The genome sequences of Kitasatospora sp. strain HUAS MG31.</title>
        <authorList>
            <person name="Mo P."/>
        </authorList>
    </citation>
    <scope>NUCLEOTIDE SEQUENCE</scope>
    <source>
        <strain evidence="2">HUAS MG31</strain>
    </source>
</reference>